<reference evidence="1 2" key="1">
    <citation type="journal article" date="2020" name="Cell">
        <title>Large-Scale Comparative Analyses of Tick Genomes Elucidate Their Genetic Diversity and Vector Capacities.</title>
        <authorList>
            <consortium name="Tick Genome and Microbiome Consortium (TIGMIC)"/>
            <person name="Jia N."/>
            <person name="Wang J."/>
            <person name="Shi W."/>
            <person name="Du L."/>
            <person name="Sun Y."/>
            <person name="Zhan W."/>
            <person name="Jiang J.F."/>
            <person name="Wang Q."/>
            <person name="Zhang B."/>
            <person name="Ji P."/>
            <person name="Bell-Sakyi L."/>
            <person name="Cui X.M."/>
            <person name="Yuan T.T."/>
            <person name="Jiang B.G."/>
            <person name="Yang W.F."/>
            <person name="Lam T.T."/>
            <person name="Chang Q.C."/>
            <person name="Ding S.J."/>
            <person name="Wang X.J."/>
            <person name="Zhu J.G."/>
            <person name="Ruan X.D."/>
            <person name="Zhao L."/>
            <person name="Wei J.T."/>
            <person name="Ye R.Z."/>
            <person name="Que T.C."/>
            <person name="Du C.H."/>
            <person name="Zhou Y.H."/>
            <person name="Cheng J.X."/>
            <person name="Dai P.F."/>
            <person name="Guo W.B."/>
            <person name="Han X.H."/>
            <person name="Huang E.J."/>
            <person name="Li L.F."/>
            <person name="Wei W."/>
            <person name="Gao Y.C."/>
            <person name="Liu J.Z."/>
            <person name="Shao H.Z."/>
            <person name="Wang X."/>
            <person name="Wang C.C."/>
            <person name="Yang T.C."/>
            <person name="Huo Q.B."/>
            <person name="Li W."/>
            <person name="Chen H.Y."/>
            <person name="Chen S.E."/>
            <person name="Zhou L.G."/>
            <person name="Ni X.B."/>
            <person name="Tian J.H."/>
            <person name="Sheng Y."/>
            <person name="Liu T."/>
            <person name="Pan Y.S."/>
            <person name="Xia L.Y."/>
            <person name="Li J."/>
            <person name="Zhao F."/>
            <person name="Cao W.C."/>
        </authorList>
    </citation>
    <scope>NUCLEOTIDE SEQUENCE [LARGE SCALE GENOMIC DNA]</scope>
    <source>
        <strain evidence="1">Iper-2018</strain>
    </source>
</reference>
<accession>A0AC60Q0U2</accession>
<evidence type="ECO:0000313" key="2">
    <source>
        <dbReference type="Proteomes" id="UP000805193"/>
    </source>
</evidence>
<dbReference type="EMBL" id="JABSTQ010009713">
    <property type="protein sequence ID" value="KAG0426499.1"/>
    <property type="molecule type" value="Genomic_DNA"/>
</dbReference>
<name>A0AC60Q0U2_IXOPE</name>
<dbReference type="Proteomes" id="UP000805193">
    <property type="component" value="Unassembled WGS sequence"/>
</dbReference>
<organism evidence="1 2">
    <name type="scientific">Ixodes persulcatus</name>
    <name type="common">Taiga tick</name>
    <dbReference type="NCBI Taxonomy" id="34615"/>
    <lineage>
        <taxon>Eukaryota</taxon>
        <taxon>Metazoa</taxon>
        <taxon>Ecdysozoa</taxon>
        <taxon>Arthropoda</taxon>
        <taxon>Chelicerata</taxon>
        <taxon>Arachnida</taxon>
        <taxon>Acari</taxon>
        <taxon>Parasitiformes</taxon>
        <taxon>Ixodida</taxon>
        <taxon>Ixodoidea</taxon>
        <taxon>Ixodidae</taxon>
        <taxon>Ixodinae</taxon>
        <taxon>Ixodes</taxon>
    </lineage>
</organism>
<gene>
    <name evidence="1" type="ORF">HPB47_026392</name>
</gene>
<comment type="caution">
    <text evidence="1">The sequence shown here is derived from an EMBL/GenBank/DDBJ whole genome shotgun (WGS) entry which is preliminary data.</text>
</comment>
<proteinExistence type="predicted"/>
<sequence>MSGPVLVDAGKRSWLCSVHLSIQRRKPALPPQDEIPFFDVPWPCERRRSVPARREDMTSVLLPDQLYDEDAEQSDWISEYRRELRRIRDNLRVIEELKRRLPQHSAADRSSATIDSNYVPRSSAVNGSAAGSSAIKPSTTSSAVGVAAGVTKAHQHAPLPDAIVDWKDLPEDIVTIQGPIRFREAVTNIVLNTHSPL</sequence>
<protein>
    <submittedName>
        <fullName evidence="1">Uncharacterized protein</fullName>
    </submittedName>
</protein>
<evidence type="ECO:0000313" key="1">
    <source>
        <dbReference type="EMBL" id="KAG0426499.1"/>
    </source>
</evidence>
<keyword evidence="2" id="KW-1185">Reference proteome</keyword>